<dbReference type="PANTHER" id="PTHR43744:SF12">
    <property type="entry name" value="ABC TRANSPORTER PERMEASE PROTEIN MG189-RELATED"/>
    <property type="match status" value="1"/>
</dbReference>
<gene>
    <name evidence="10" type="ORF">FB558_7737</name>
</gene>
<evidence type="ECO:0000256" key="3">
    <source>
        <dbReference type="ARBA" id="ARBA00022475"/>
    </source>
</evidence>
<evidence type="ECO:0000313" key="11">
    <source>
        <dbReference type="Proteomes" id="UP000315677"/>
    </source>
</evidence>
<dbReference type="SUPFAM" id="SSF161098">
    <property type="entry name" value="MetI-like"/>
    <property type="match status" value="1"/>
</dbReference>
<evidence type="ECO:0000313" key="10">
    <source>
        <dbReference type="EMBL" id="TQM03088.1"/>
    </source>
</evidence>
<organism evidence="10 11">
    <name type="scientific">Pseudonocardia kunmingensis</name>
    <dbReference type="NCBI Taxonomy" id="630975"/>
    <lineage>
        <taxon>Bacteria</taxon>
        <taxon>Bacillati</taxon>
        <taxon>Actinomycetota</taxon>
        <taxon>Actinomycetes</taxon>
        <taxon>Pseudonocardiales</taxon>
        <taxon>Pseudonocardiaceae</taxon>
        <taxon>Pseudonocardia</taxon>
    </lineage>
</organism>
<feature type="domain" description="ABC transmembrane type-1" evidence="9">
    <location>
        <begin position="94"/>
        <end position="297"/>
    </location>
</feature>
<dbReference type="AlphaFoldDB" id="A0A543D1K7"/>
<comment type="caution">
    <text evidence="10">The sequence shown here is derived from an EMBL/GenBank/DDBJ whole genome shotgun (WGS) entry which is preliminary data.</text>
</comment>
<dbReference type="Gene3D" id="1.10.3720.10">
    <property type="entry name" value="MetI-like"/>
    <property type="match status" value="1"/>
</dbReference>
<proteinExistence type="inferred from homology"/>
<evidence type="ECO:0000256" key="8">
    <source>
        <dbReference type="SAM" id="MobiDB-lite"/>
    </source>
</evidence>
<name>A0A543D1K7_9PSEU</name>
<dbReference type="GO" id="GO:0055085">
    <property type="term" value="P:transmembrane transport"/>
    <property type="evidence" value="ECO:0007669"/>
    <property type="project" value="InterPro"/>
</dbReference>
<reference evidence="10 11" key="1">
    <citation type="submission" date="2019-06" db="EMBL/GenBank/DDBJ databases">
        <title>Sequencing the genomes of 1000 actinobacteria strains.</title>
        <authorList>
            <person name="Klenk H.-P."/>
        </authorList>
    </citation>
    <scope>NUCLEOTIDE SEQUENCE [LARGE SCALE GENOMIC DNA]</scope>
    <source>
        <strain evidence="10 11">DSM 45301</strain>
    </source>
</reference>
<evidence type="ECO:0000256" key="5">
    <source>
        <dbReference type="ARBA" id="ARBA00022989"/>
    </source>
</evidence>
<keyword evidence="11" id="KW-1185">Reference proteome</keyword>
<keyword evidence="4 7" id="KW-0812">Transmembrane</keyword>
<dbReference type="OrthoDB" id="5179660at2"/>
<dbReference type="PROSITE" id="PS50928">
    <property type="entry name" value="ABC_TM1"/>
    <property type="match status" value="1"/>
</dbReference>
<feature type="transmembrane region" description="Helical" evidence="7">
    <location>
        <begin position="98"/>
        <end position="120"/>
    </location>
</feature>
<evidence type="ECO:0000256" key="1">
    <source>
        <dbReference type="ARBA" id="ARBA00004651"/>
    </source>
</evidence>
<keyword evidence="5 7" id="KW-1133">Transmembrane helix</keyword>
<evidence type="ECO:0000256" key="2">
    <source>
        <dbReference type="ARBA" id="ARBA00022448"/>
    </source>
</evidence>
<keyword evidence="2 7" id="KW-0813">Transport</keyword>
<dbReference type="EMBL" id="VFPA01000006">
    <property type="protein sequence ID" value="TQM03088.1"/>
    <property type="molecule type" value="Genomic_DNA"/>
</dbReference>
<dbReference type="GO" id="GO:0005886">
    <property type="term" value="C:plasma membrane"/>
    <property type="evidence" value="ECO:0007669"/>
    <property type="project" value="UniProtKB-SubCell"/>
</dbReference>
<evidence type="ECO:0000256" key="7">
    <source>
        <dbReference type="RuleBase" id="RU363032"/>
    </source>
</evidence>
<dbReference type="Proteomes" id="UP000315677">
    <property type="component" value="Unassembled WGS sequence"/>
</dbReference>
<dbReference type="InterPro" id="IPR035906">
    <property type="entry name" value="MetI-like_sf"/>
</dbReference>
<evidence type="ECO:0000256" key="6">
    <source>
        <dbReference type="ARBA" id="ARBA00023136"/>
    </source>
</evidence>
<feature type="transmembrane region" description="Helical" evidence="7">
    <location>
        <begin position="275"/>
        <end position="296"/>
    </location>
</feature>
<dbReference type="RefSeq" id="WP_142062893.1">
    <property type="nucleotide sequence ID" value="NZ_VFPA01000006.1"/>
</dbReference>
<dbReference type="Pfam" id="PF00528">
    <property type="entry name" value="BPD_transp_1"/>
    <property type="match status" value="1"/>
</dbReference>
<evidence type="ECO:0000256" key="4">
    <source>
        <dbReference type="ARBA" id="ARBA00022692"/>
    </source>
</evidence>
<feature type="transmembrane region" description="Helical" evidence="7">
    <location>
        <begin position="172"/>
        <end position="193"/>
    </location>
</feature>
<evidence type="ECO:0000259" key="9">
    <source>
        <dbReference type="PROSITE" id="PS50928"/>
    </source>
</evidence>
<comment type="subcellular location">
    <subcellularLocation>
        <location evidence="1 7">Cell membrane</location>
        <topology evidence="1 7">Multi-pass membrane protein</topology>
    </subcellularLocation>
</comment>
<dbReference type="CDD" id="cd06261">
    <property type="entry name" value="TM_PBP2"/>
    <property type="match status" value="1"/>
</dbReference>
<sequence length="311" mass="34349">MSTSAPDRARTTAAAPRPGPVAPRRTRPSGGRVALHATLAVLSLLMVAPFVWMVLSSLKSRAEVTAYPPTFLPQDWHWANYPDALGYAPFGTYFTNSLVIAVSHTVLNVVIAAMAGYALARVEFRGRSLLLMLVLGAMMIPTFTKIVPQYLLAKTMPFFGGNDFLGRGGNGWLDSWWVLIVPGAVTPLAIFLFRQFYLSLPRELEEAARIDGLGEFGIFARVMTPLMKPAIATVSLITFENSWNNFVWPLIVTRSEDLRVIQVGLAAFQQAERTLWEFLMAGTVLATLPMIVLFLFTQRYFVQGFATAGIK</sequence>
<feature type="transmembrane region" description="Helical" evidence="7">
    <location>
        <begin position="33"/>
        <end position="55"/>
    </location>
</feature>
<keyword evidence="3" id="KW-1003">Cell membrane</keyword>
<feature type="region of interest" description="Disordered" evidence="8">
    <location>
        <begin position="1"/>
        <end position="29"/>
    </location>
</feature>
<accession>A0A543D1K7</accession>
<dbReference type="InterPro" id="IPR000515">
    <property type="entry name" value="MetI-like"/>
</dbReference>
<dbReference type="PANTHER" id="PTHR43744">
    <property type="entry name" value="ABC TRANSPORTER PERMEASE PROTEIN MG189-RELATED-RELATED"/>
    <property type="match status" value="1"/>
</dbReference>
<keyword evidence="6 7" id="KW-0472">Membrane</keyword>
<protein>
    <submittedName>
        <fullName evidence="10">Carbohydrate ABC transporter membrane protein 2 (CUT1 family)</fullName>
    </submittedName>
</protein>
<comment type="similarity">
    <text evidence="7">Belongs to the binding-protein-dependent transport system permease family.</text>
</comment>
<feature type="transmembrane region" description="Helical" evidence="7">
    <location>
        <begin position="129"/>
        <end position="152"/>
    </location>
</feature>